<protein>
    <submittedName>
        <fullName evidence="4">Secreted protein</fullName>
    </submittedName>
</protein>
<dbReference type="AlphaFoldDB" id="A0A183SJQ5"/>
<reference evidence="4" key="1">
    <citation type="submission" date="2016-06" db="UniProtKB">
        <authorList>
            <consortium name="WormBaseParasite"/>
        </authorList>
    </citation>
    <scope>IDENTIFICATION</scope>
</reference>
<keyword evidence="3" id="KW-1185">Reference proteome</keyword>
<dbReference type="Proteomes" id="UP000275846">
    <property type="component" value="Unassembled WGS sequence"/>
</dbReference>
<dbReference type="WBParaSite" id="SSLN_0000460101-mRNA-1">
    <property type="protein sequence ID" value="SSLN_0000460101-mRNA-1"/>
    <property type="gene ID" value="SSLN_0000460101"/>
</dbReference>
<feature type="compositionally biased region" description="Pro residues" evidence="1">
    <location>
        <begin position="67"/>
        <end position="76"/>
    </location>
</feature>
<proteinExistence type="predicted"/>
<evidence type="ECO:0000313" key="2">
    <source>
        <dbReference type="EMBL" id="VDL90838.1"/>
    </source>
</evidence>
<dbReference type="EMBL" id="UYSU01032873">
    <property type="protein sequence ID" value="VDL90838.1"/>
    <property type="molecule type" value="Genomic_DNA"/>
</dbReference>
<sequence length="108" mass="12163">MLLWPPLAFTQLSSVAPRSGHTPGNRHDQRAKPAHFTLPSYFSSLSSVPSFLLSLLSFTLNSTPPLLPLSSPFPPHPRSKKFYGEVDMQSRRRPKRIGRSPTNRNRDP</sequence>
<dbReference type="OrthoDB" id="10225613at2759"/>
<organism evidence="4">
    <name type="scientific">Schistocephalus solidus</name>
    <name type="common">Tapeworm</name>
    <dbReference type="NCBI Taxonomy" id="70667"/>
    <lineage>
        <taxon>Eukaryota</taxon>
        <taxon>Metazoa</taxon>
        <taxon>Spiralia</taxon>
        <taxon>Lophotrochozoa</taxon>
        <taxon>Platyhelminthes</taxon>
        <taxon>Cestoda</taxon>
        <taxon>Eucestoda</taxon>
        <taxon>Diphyllobothriidea</taxon>
        <taxon>Diphyllobothriidae</taxon>
        <taxon>Schistocephalus</taxon>
    </lineage>
</organism>
<accession>A0A183SJQ5</accession>
<evidence type="ECO:0000313" key="4">
    <source>
        <dbReference type="WBParaSite" id="SSLN_0000460101-mRNA-1"/>
    </source>
</evidence>
<gene>
    <name evidence="2" type="ORF">SSLN_LOCUS4453</name>
</gene>
<name>A0A183SJQ5_SCHSO</name>
<feature type="region of interest" description="Disordered" evidence="1">
    <location>
        <begin position="67"/>
        <end position="108"/>
    </location>
</feature>
<reference evidence="2 3" key="2">
    <citation type="submission" date="2018-11" db="EMBL/GenBank/DDBJ databases">
        <authorList>
            <consortium name="Pathogen Informatics"/>
        </authorList>
    </citation>
    <scope>NUCLEOTIDE SEQUENCE [LARGE SCALE GENOMIC DNA]</scope>
    <source>
        <strain evidence="2 3">NST_G2</strain>
    </source>
</reference>
<evidence type="ECO:0000313" key="3">
    <source>
        <dbReference type="Proteomes" id="UP000275846"/>
    </source>
</evidence>
<evidence type="ECO:0000256" key="1">
    <source>
        <dbReference type="SAM" id="MobiDB-lite"/>
    </source>
</evidence>